<name>A0A8T1VYT9_9STRA</name>
<reference evidence="3" key="1">
    <citation type="submission" date="2021-02" db="EMBL/GenBank/DDBJ databases">
        <authorList>
            <person name="Palmer J.M."/>
        </authorList>
    </citation>
    <scope>NUCLEOTIDE SEQUENCE</scope>
    <source>
        <strain evidence="3">SCRP23</strain>
    </source>
</reference>
<comment type="caution">
    <text evidence="3">The sequence shown here is derived from an EMBL/GenBank/DDBJ whole genome shotgun (WGS) entry which is preliminary data.</text>
</comment>
<gene>
    <name evidence="3" type="ORF">PHYBOEH_009323</name>
</gene>
<feature type="compositionally biased region" description="Low complexity" evidence="1">
    <location>
        <begin position="37"/>
        <end position="50"/>
    </location>
</feature>
<dbReference type="AlphaFoldDB" id="A0A8T1VYT9"/>
<feature type="chain" id="PRO_5035910337" evidence="2">
    <location>
        <begin position="20"/>
        <end position="352"/>
    </location>
</feature>
<dbReference type="EMBL" id="JAGDFL010000582">
    <property type="protein sequence ID" value="KAG7384764.1"/>
    <property type="molecule type" value="Genomic_DNA"/>
</dbReference>
<feature type="signal peptide" evidence="2">
    <location>
        <begin position="1"/>
        <end position="19"/>
    </location>
</feature>
<dbReference type="OrthoDB" id="97012at2759"/>
<organism evidence="3 4">
    <name type="scientific">Phytophthora boehmeriae</name>
    <dbReference type="NCBI Taxonomy" id="109152"/>
    <lineage>
        <taxon>Eukaryota</taxon>
        <taxon>Sar</taxon>
        <taxon>Stramenopiles</taxon>
        <taxon>Oomycota</taxon>
        <taxon>Peronosporomycetes</taxon>
        <taxon>Peronosporales</taxon>
        <taxon>Peronosporaceae</taxon>
        <taxon>Phytophthora</taxon>
    </lineage>
</organism>
<protein>
    <submittedName>
        <fullName evidence="3">Uncharacterized protein</fullName>
    </submittedName>
</protein>
<evidence type="ECO:0000313" key="3">
    <source>
        <dbReference type="EMBL" id="KAG7384764.1"/>
    </source>
</evidence>
<evidence type="ECO:0000256" key="1">
    <source>
        <dbReference type="SAM" id="MobiDB-lite"/>
    </source>
</evidence>
<evidence type="ECO:0000313" key="4">
    <source>
        <dbReference type="Proteomes" id="UP000693981"/>
    </source>
</evidence>
<keyword evidence="2" id="KW-0732">Signal</keyword>
<feature type="region of interest" description="Disordered" evidence="1">
    <location>
        <begin position="32"/>
        <end position="102"/>
    </location>
</feature>
<proteinExistence type="predicted"/>
<keyword evidence="4" id="KW-1185">Reference proteome</keyword>
<feature type="compositionally biased region" description="Low complexity" evidence="1">
    <location>
        <begin position="60"/>
        <end position="72"/>
    </location>
</feature>
<accession>A0A8T1VYT9</accession>
<evidence type="ECO:0000256" key="2">
    <source>
        <dbReference type="SAM" id="SignalP"/>
    </source>
</evidence>
<sequence length="352" mass="37756">MKIYPLACLALAAVSPVEAVSIRRSLGYQQQVPFPTPTEEAPAPTPTETPWQQYPKPTPTEEAPAPTPTETPWQKHPQPTPTEGAPWQKHPDPTPTEDAAVPSVDDWHDCTVVRTCTAPGSVCTQFSEFYWQCLPQTLPSGSLCGQDDGTNNWKYPYCPSGETCMAQGTEFYCTITTNTDNTESASATTTVADWGDCTGGKTCTNPTSVCVAHSQWFSQCKPATLPGGELCGQNDGTNVWRYDRCPSGQQCVAVGTDFRCRSSGSVTTTRPPTTEGTVATWGDCTGGKTCANPTSQCVAHSQWYAQCKPATLPGGELCGQRNGATPLWVYARCPTGQTCRAATGSDTDLRCQ</sequence>
<dbReference type="Proteomes" id="UP000693981">
    <property type="component" value="Unassembled WGS sequence"/>
</dbReference>